<evidence type="ECO:0000256" key="1">
    <source>
        <dbReference type="SAM" id="MobiDB-lite"/>
    </source>
</evidence>
<keyword evidence="3" id="KW-1185">Reference proteome</keyword>
<organism evidence="2 3">
    <name type="scientific">Nocardia alba</name>
    <dbReference type="NCBI Taxonomy" id="225051"/>
    <lineage>
        <taxon>Bacteria</taxon>
        <taxon>Bacillati</taxon>
        <taxon>Actinomycetota</taxon>
        <taxon>Actinomycetes</taxon>
        <taxon>Mycobacteriales</taxon>
        <taxon>Nocardiaceae</taxon>
        <taxon>Nocardia</taxon>
    </lineage>
</organism>
<accession>A0A4R1G2B2</accession>
<dbReference type="EMBL" id="SMFR01000001">
    <property type="protein sequence ID" value="TCK00443.1"/>
    <property type="molecule type" value="Genomic_DNA"/>
</dbReference>
<dbReference type="RefSeq" id="WP_067450364.1">
    <property type="nucleotide sequence ID" value="NZ_SMFR01000001.1"/>
</dbReference>
<sequence>MTTFLAVAVAAAFGVAVYRFSPKKGELPFWPFHNLPHDRAFGTYDEQRLYRDLEAMRTHEIGEESVQFSKTGIEDHSTDTRQGPLAA</sequence>
<dbReference type="STRING" id="1210063.GCA_001612665_03040"/>
<protein>
    <submittedName>
        <fullName evidence="2">Uncharacterized protein</fullName>
    </submittedName>
</protein>
<gene>
    <name evidence="2" type="ORF">DFR71_1443</name>
</gene>
<dbReference type="OrthoDB" id="4568680at2"/>
<feature type="region of interest" description="Disordered" evidence="1">
    <location>
        <begin position="64"/>
        <end position="87"/>
    </location>
</feature>
<evidence type="ECO:0000313" key="3">
    <source>
        <dbReference type="Proteomes" id="UP000294856"/>
    </source>
</evidence>
<dbReference type="AlphaFoldDB" id="A0A4R1G2B2"/>
<name>A0A4R1G2B2_9NOCA</name>
<dbReference type="Proteomes" id="UP000294856">
    <property type="component" value="Unassembled WGS sequence"/>
</dbReference>
<evidence type="ECO:0000313" key="2">
    <source>
        <dbReference type="EMBL" id="TCK00443.1"/>
    </source>
</evidence>
<comment type="caution">
    <text evidence="2">The sequence shown here is derived from an EMBL/GenBank/DDBJ whole genome shotgun (WGS) entry which is preliminary data.</text>
</comment>
<proteinExistence type="predicted"/>
<reference evidence="2 3" key="1">
    <citation type="submission" date="2019-03" db="EMBL/GenBank/DDBJ databases">
        <title>Genomic Encyclopedia of Type Strains, Phase IV (KMG-IV): sequencing the most valuable type-strain genomes for metagenomic binning, comparative biology and taxonomic classification.</title>
        <authorList>
            <person name="Goeker M."/>
        </authorList>
    </citation>
    <scope>NUCLEOTIDE SEQUENCE [LARGE SCALE GENOMIC DNA]</scope>
    <source>
        <strain evidence="2 3">DSM 44684</strain>
    </source>
</reference>